<protein>
    <submittedName>
        <fullName evidence="1">Uncharacterized protein</fullName>
    </submittedName>
</protein>
<evidence type="ECO:0000313" key="2">
    <source>
        <dbReference type="Proteomes" id="UP000596145"/>
    </source>
</evidence>
<reference evidence="1 2" key="1">
    <citation type="submission" date="2020-12" db="EMBL/GenBank/DDBJ databases">
        <title>FDA dAtabase for Regulatory Grade micrObial Sequences (FDA-ARGOS): Supporting development and validation of Infectious Disease Dx tests.</title>
        <authorList>
            <person name="Sproer C."/>
            <person name="Gronow S."/>
            <person name="Severitt S."/>
            <person name="Schroder I."/>
            <person name="Tallon L."/>
            <person name="Sadzewicz L."/>
            <person name="Zhao X."/>
            <person name="Boylan J."/>
            <person name="Ott S."/>
            <person name="Bowen H."/>
            <person name="Vavikolanu K."/>
            <person name="Mehta A."/>
            <person name="Aluvathingal J."/>
            <person name="Nadendla S."/>
            <person name="Lowell S."/>
            <person name="Myers T."/>
            <person name="Yan Y."/>
            <person name="Sichtig H."/>
        </authorList>
    </citation>
    <scope>NUCLEOTIDE SEQUENCE [LARGE SCALE GENOMIC DNA]</scope>
    <source>
        <strain evidence="1 2">FDAARGOS_1053</strain>
    </source>
</reference>
<name>A0A7T4EHT6_9CORY</name>
<dbReference type="Proteomes" id="UP000596145">
    <property type="component" value="Chromosome"/>
</dbReference>
<dbReference type="EMBL" id="CP066007">
    <property type="protein sequence ID" value="QQB47636.1"/>
    <property type="molecule type" value="Genomic_DNA"/>
</dbReference>
<gene>
    <name evidence="1" type="ORF">I6I10_02210</name>
</gene>
<evidence type="ECO:0000313" key="1">
    <source>
        <dbReference type="EMBL" id="QQB47636.1"/>
    </source>
</evidence>
<accession>A0A7T4EHT6</accession>
<organism evidence="1 2">
    <name type="scientific">Corynebacterium glucuronolyticum</name>
    <dbReference type="NCBI Taxonomy" id="39791"/>
    <lineage>
        <taxon>Bacteria</taxon>
        <taxon>Bacillati</taxon>
        <taxon>Actinomycetota</taxon>
        <taxon>Actinomycetes</taxon>
        <taxon>Mycobacteriales</taxon>
        <taxon>Corynebacteriaceae</taxon>
        <taxon>Corynebacterium</taxon>
    </lineage>
</organism>
<dbReference type="AlphaFoldDB" id="A0A7T4EHT6"/>
<sequence>MKPMELEFLEAMGFYSSAEQTYRLVMDAPVESVGASDNFNRVSVYKDPSGVSICFMESLSGQTSESFAVTGATPVSVAAWQVTPGLVWADVFDKAGVLQTRLLVSVDDPHRYPQYALQSVGNPVRCDSFQLGAIASDVTVYPSVEEWAAHQTPIKKEDTHLKDDPSVPDEVLIGPKFIGCPWIGMLQAGQVAPADLGPQALFKALVEDVAIAKNTLTGRPWYRVTANCGVPVMLALPADITPRPHVGSVVDGQVFMTGTSGFWAKDE</sequence>
<dbReference type="OrthoDB" id="4411426at2"/>
<proteinExistence type="predicted"/>